<dbReference type="GO" id="GO:0016020">
    <property type="term" value="C:membrane"/>
    <property type="evidence" value="ECO:0007669"/>
    <property type="project" value="UniProtKB-SubCell"/>
</dbReference>
<feature type="transmembrane region" description="Helical" evidence="6">
    <location>
        <begin position="78"/>
        <end position="100"/>
    </location>
</feature>
<feature type="transmembrane region" description="Helical" evidence="6">
    <location>
        <begin position="107"/>
        <end position="128"/>
    </location>
</feature>
<feature type="transmembrane region" description="Helical" evidence="6">
    <location>
        <begin position="140"/>
        <end position="161"/>
    </location>
</feature>
<evidence type="ECO:0000256" key="5">
    <source>
        <dbReference type="PROSITE-ProRule" id="PRU01087"/>
    </source>
</evidence>
<reference evidence="8 9" key="1">
    <citation type="journal article" date="2015" name="Genome Biol. Evol.">
        <title>Phylogenomic analyses indicate that early fungi evolved digesting cell walls of algal ancestors of land plants.</title>
        <authorList>
            <person name="Chang Y."/>
            <person name="Wang S."/>
            <person name="Sekimoto S."/>
            <person name="Aerts A.L."/>
            <person name="Choi C."/>
            <person name="Clum A."/>
            <person name="LaButti K.M."/>
            <person name="Lindquist E.A."/>
            <person name="Yee Ngan C."/>
            <person name="Ohm R.A."/>
            <person name="Salamov A.A."/>
            <person name="Grigoriev I.V."/>
            <person name="Spatafora J.W."/>
            <person name="Berbee M.L."/>
        </authorList>
    </citation>
    <scope>NUCLEOTIDE SEQUENCE [LARGE SCALE GENOMIC DNA]</scope>
    <source>
        <strain evidence="8 9">JEL478</strain>
    </source>
</reference>
<keyword evidence="4 5" id="KW-0472">Membrane</keyword>
<evidence type="ECO:0000313" key="9">
    <source>
        <dbReference type="Proteomes" id="UP000070544"/>
    </source>
</evidence>
<evidence type="ECO:0000313" key="8">
    <source>
        <dbReference type="EMBL" id="KXS17598.1"/>
    </source>
</evidence>
<evidence type="ECO:0000256" key="4">
    <source>
        <dbReference type="ARBA" id="ARBA00023136"/>
    </source>
</evidence>
<evidence type="ECO:0000256" key="3">
    <source>
        <dbReference type="ARBA" id="ARBA00022989"/>
    </source>
</evidence>
<dbReference type="AlphaFoldDB" id="A0A139ALN0"/>
<evidence type="ECO:0000256" key="1">
    <source>
        <dbReference type="ARBA" id="ARBA00004141"/>
    </source>
</evidence>
<sequence length="172" mass="19204">MSTPIPLSKRPADLAFFAFFFLHVPASILDGPIAALSIPALSAIFPQAINDFQHKAWIDHTGDPFILAAEAGAPIERAFVVIETLVLIPMMIGICIRLYSDDKRLQWLSYVYALYAAPTMSYVLYQTLIADHGLSVMQKLQIASAYVPFALVPISFGIYEWRVRAQERVKSE</sequence>
<feature type="domain" description="EXPERA" evidence="7">
    <location>
        <begin position="12"/>
        <end position="157"/>
    </location>
</feature>
<name>A0A139ALN0_GONPJ</name>
<dbReference type="EMBL" id="KQ965746">
    <property type="protein sequence ID" value="KXS17598.1"/>
    <property type="molecule type" value="Genomic_DNA"/>
</dbReference>
<evidence type="ECO:0000259" key="7">
    <source>
        <dbReference type="PROSITE" id="PS51751"/>
    </source>
</evidence>
<evidence type="ECO:0000256" key="2">
    <source>
        <dbReference type="ARBA" id="ARBA00022692"/>
    </source>
</evidence>
<comment type="subcellular location">
    <subcellularLocation>
        <location evidence="1">Membrane</location>
        <topology evidence="1">Multi-pass membrane protein</topology>
    </subcellularLocation>
</comment>
<keyword evidence="9" id="KW-1185">Reference proteome</keyword>
<protein>
    <recommendedName>
        <fullName evidence="7">EXPERA domain-containing protein</fullName>
    </recommendedName>
</protein>
<accession>A0A139ALN0</accession>
<evidence type="ECO:0000256" key="6">
    <source>
        <dbReference type="SAM" id="Phobius"/>
    </source>
</evidence>
<organism evidence="8 9">
    <name type="scientific">Gonapodya prolifera (strain JEL478)</name>
    <name type="common">Monoblepharis prolifera</name>
    <dbReference type="NCBI Taxonomy" id="1344416"/>
    <lineage>
        <taxon>Eukaryota</taxon>
        <taxon>Fungi</taxon>
        <taxon>Fungi incertae sedis</taxon>
        <taxon>Chytridiomycota</taxon>
        <taxon>Chytridiomycota incertae sedis</taxon>
        <taxon>Monoblepharidomycetes</taxon>
        <taxon>Monoblepharidales</taxon>
        <taxon>Gonapodyaceae</taxon>
        <taxon>Gonapodya</taxon>
    </lineage>
</organism>
<proteinExistence type="predicted"/>
<keyword evidence="3 5" id="KW-1133">Transmembrane helix</keyword>
<dbReference type="Pfam" id="PF05241">
    <property type="entry name" value="EBP"/>
    <property type="match status" value="1"/>
</dbReference>
<keyword evidence="2 5" id="KW-0812">Transmembrane</keyword>
<dbReference type="InterPro" id="IPR033118">
    <property type="entry name" value="EXPERA"/>
</dbReference>
<dbReference type="Proteomes" id="UP000070544">
    <property type="component" value="Unassembled WGS sequence"/>
</dbReference>
<gene>
    <name evidence="8" type="ORF">M427DRAFT_54528</name>
</gene>
<dbReference type="PROSITE" id="PS51751">
    <property type="entry name" value="EXPERA"/>
    <property type="match status" value="1"/>
</dbReference>